<sequence>MVEDDQGNTHEAFAYVMTQKGSQEPSEAYYNIIKQGYQDWLLPVLPSAMPGKEAPTASGKLVSSF</sequence>
<gene>
    <name evidence="1" type="ORF">SSCH_920002</name>
</gene>
<evidence type="ECO:0000313" key="2">
    <source>
        <dbReference type="Proteomes" id="UP000046155"/>
    </source>
</evidence>
<protein>
    <submittedName>
        <fullName evidence="1">Uncharacterized protein</fullName>
    </submittedName>
</protein>
<dbReference type="Proteomes" id="UP000046155">
    <property type="component" value="Unassembled WGS sequence"/>
</dbReference>
<proteinExistence type="predicted"/>
<keyword evidence="2" id="KW-1185">Reference proteome</keyword>
<name>A0A0B7MS48_9FIRM</name>
<dbReference type="AlphaFoldDB" id="A0A0B7MS48"/>
<reference evidence="2" key="1">
    <citation type="submission" date="2015-01" db="EMBL/GenBank/DDBJ databases">
        <authorList>
            <person name="Manzoor Shahid"/>
            <person name="Zubair Saima"/>
        </authorList>
    </citation>
    <scope>NUCLEOTIDE SEQUENCE [LARGE SCALE GENOMIC DNA]</scope>
    <source>
        <strain evidence="2">Sp3</strain>
    </source>
</reference>
<accession>A0A0B7MS48</accession>
<dbReference type="OrthoDB" id="158990at2"/>
<evidence type="ECO:0000313" key="1">
    <source>
        <dbReference type="EMBL" id="CEO90507.1"/>
    </source>
</evidence>
<dbReference type="Gene3D" id="3.10.490.10">
    <property type="entry name" value="Gamma-glutamyl cyclotransferase-like"/>
    <property type="match status" value="1"/>
</dbReference>
<organism evidence="1 2">
    <name type="scientific">Syntrophaceticus schinkii</name>
    <dbReference type="NCBI Taxonomy" id="499207"/>
    <lineage>
        <taxon>Bacteria</taxon>
        <taxon>Bacillati</taxon>
        <taxon>Bacillota</taxon>
        <taxon>Clostridia</taxon>
        <taxon>Thermoanaerobacterales</taxon>
        <taxon>Thermoanaerobacterales Family III. Incertae Sedis</taxon>
        <taxon>Syntrophaceticus</taxon>
    </lineage>
</organism>
<dbReference type="RefSeq" id="WP_156972362.1">
    <property type="nucleotide sequence ID" value="NZ_CDRZ01000294.1"/>
</dbReference>
<dbReference type="EMBL" id="CDRZ01000294">
    <property type="protein sequence ID" value="CEO90507.1"/>
    <property type="molecule type" value="Genomic_DNA"/>
</dbReference>